<evidence type="ECO:0000313" key="5">
    <source>
        <dbReference type="Proteomes" id="UP000663870"/>
    </source>
</evidence>
<gene>
    <name evidence="4" type="ORF">JXQ802_LOCUS49417</name>
    <name evidence="3" type="ORF">PYM288_LOCUS33319</name>
</gene>
<dbReference type="SUPFAM" id="SSF52540">
    <property type="entry name" value="P-loop containing nucleoside triphosphate hydrolases"/>
    <property type="match status" value="1"/>
</dbReference>
<dbReference type="PANTHER" id="PTHR47642">
    <property type="entry name" value="ATP-DEPENDENT DNA HELICASE"/>
    <property type="match status" value="1"/>
</dbReference>
<dbReference type="Proteomes" id="UP000663854">
    <property type="component" value="Unassembled WGS sequence"/>
</dbReference>
<feature type="compositionally biased region" description="Polar residues" evidence="2">
    <location>
        <begin position="184"/>
        <end position="195"/>
    </location>
</feature>
<dbReference type="EMBL" id="CAJNOH010004455">
    <property type="protein sequence ID" value="CAF1370231.1"/>
    <property type="molecule type" value="Genomic_DNA"/>
</dbReference>
<accession>A0A816BS56</accession>
<dbReference type="InterPro" id="IPR051055">
    <property type="entry name" value="PIF1_helicase"/>
</dbReference>
<proteinExistence type="predicted"/>
<feature type="region of interest" description="Disordered" evidence="2">
    <location>
        <begin position="128"/>
        <end position="159"/>
    </location>
</feature>
<feature type="coiled-coil region" evidence="1">
    <location>
        <begin position="96"/>
        <end position="123"/>
    </location>
</feature>
<feature type="non-terminal residue" evidence="4">
    <location>
        <position position="803"/>
    </location>
</feature>
<evidence type="ECO:0000256" key="1">
    <source>
        <dbReference type="SAM" id="Coils"/>
    </source>
</evidence>
<evidence type="ECO:0000313" key="3">
    <source>
        <dbReference type="EMBL" id="CAF1370231.1"/>
    </source>
</evidence>
<sequence length="803" mass="91462">RSAARRAVFTAEQIEREHTFARERSAARRAALTSEQVEHERTVARDRSVARRATLTLEEIEKHQEQTGEQVAAWRAALTPEQVEHERAVARDRSAARRATLTLEEIEKHQEQTREKVAAWRAALTPEQVEHERTAARDRSTARRVALTSEEIEKQREQTRDEAAAWRATLTPKEIQLQRTLATERTMSKRATASPKTAEEQRVVARKRSTARRAAYTSDELERQRASARQRKLLQKSGKHQQERMKTKLHESNDFEWPKSIDIEREIGSTASEVIPVCLPTPNPALEDFDQTFRKDVVQLNVTDSQGQQLPTEGTKMNERHTFDSAHPQSTSHLIIKRSIPVVPVLIGPQIPRRERQEIHERWKRDIEGRRDEARNYLISGEGTLEIRDDETQIEVVATEIPTSPIKTRATRVPPVTTTNAILFPTKQDIIRQFTLNTQQKYAFMIITSHLDGENHAYTGIIDNQLLMCILGCGGTGKSQLIHAITKLRHGQSTIEDYQLLCTRVIGNPKLQVSLQQKPWNEAPILVFRNTLRTQINNRAVLNKTMEMGLTPIVCIAQDYIQGKPVDDLRLCKAILELPDNKTEHLPGYLPLVPGMPVLLTENIATELGLSNGTRGIFRQLVYDESLEDVRYQDKNFPPNTKFITQPKYALVEFPGCKLDNKLAELQSKIVPIAISEQTFLFDAKELLSENIAKAAKINKKTTKLSVKRKALPLIPAYSMTTYKSQGQTLGKIIVDLVMPPGPLEVASVYVPLSRVKRLDDILIIRPFEFATLQVKPSTARIEELKRLHRIAQDTRKRFQFIV</sequence>
<dbReference type="CDD" id="cd18809">
    <property type="entry name" value="SF1_C_RecD"/>
    <property type="match status" value="1"/>
</dbReference>
<feature type="region of interest" description="Disordered" evidence="2">
    <location>
        <begin position="184"/>
        <end position="227"/>
    </location>
</feature>
<evidence type="ECO:0000256" key="2">
    <source>
        <dbReference type="SAM" id="MobiDB-lite"/>
    </source>
</evidence>
<keyword evidence="1" id="KW-0175">Coiled coil</keyword>
<dbReference type="AlphaFoldDB" id="A0A816BS56"/>
<name>A0A816BS56_9BILA</name>
<protein>
    <submittedName>
        <fullName evidence="4">Uncharacterized protein</fullName>
    </submittedName>
</protein>
<evidence type="ECO:0000313" key="4">
    <source>
        <dbReference type="EMBL" id="CAF1611269.1"/>
    </source>
</evidence>
<reference evidence="4" key="1">
    <citation type="submission" date="2021-02" db="EMBL/GenBank/DDBJ databases">
        <authorList>
            <person name="Nowell W R."/>
        </authorList>
    </citation>
    <scope>NUCLEOTIDE SEQUENCE</scope>
</reference>
<feature type="compositionally biased region" description="Basic and acidic residues" evidence="2">
    <location>
        <begin position="128"/>
        <end position="141"/>
    </location>
</feature>
<comment type="caution">
    <text evidence="4">The sequence shown here is derived from an EMBL/GenBank/DDBJ whole genome shotgun (WGS) entry which is preliminary data.</text>
</comment>
<dbReference type="EMBL" id="CAJNOL010005885">
    <property type="protein sequence ID" value="CAF1611269.1"/>
    <property type="molecule type" value="Genomic_DNA"/>
</dbReference>
<dbReference type="PANTHER" id="PTHR47642:SF6">
    <property type="entry name" value="ATP-DEPENDENT DNA HELICASE"/>
    <property type="match status" value="1"/>
</dbReference>
<organism evidence="4 5">
    <name type="scientific">Rotaria sordida</name>
    <dbReference type="NCBI Taxonomy" id="392033"/>
    <lineage>
        <taxon>Eukaryota</taxon>
        <taxon>Metazoa</taxon>
        <taxon>Spiralia</taxon>
        <taxon>Gnathifera</taxon>
        <taxon>Rotifera</taxon>
        <taxon>Eurotatoria</taxon>
        <taxon>Bdelloidea</taxon>
        <taxon>Philodinida</taxon>
        <taxon>Philodinidae</taxon>
        <taxon>Rotaria</taxon>
    </lineage>
</organism>
<dbReference type="InterPro" id="IPR027417">
    <property type="entry name" value="P-loop_NTPase"/>
</dbReference>
<dbReference type="Proteomes" id="UP000663870">
    <property type="component" value="Unassembled WGS sequence"/>
</dbReference>
<keyword evidence="5" id="KW-1185">Reference proteome</keyword>